<proteinExistence type="predicted"/>
<dbReference type="FunFam" id="3.30.60.20:FF:000053">
    <property type="entry name" value="Diacylglycerol kinase"/>
    <property type="match status" value="1"/>
</dbReference>
<dbReference type="InterPro" id="IPR046349">
    <property type="entry name" value="C1-like_sf"/>
</dbReference>
<evidence type="ECO:0000256" key="2">
    <source>
        <dbReference type="ARBA" id="ARBA00022833"/>
    </source>
</evidence>
<sequence length="332" mass="36190">MQPRARLAFWTAKAHCWLMSSCHPPVPQDFFGRAALHPYILWLVLVVRIAILRCYTLFLDILNLTSSGACSSLLFNSNRKRNVSEAGKKSNAWQNPAVQLSKPAVVSRQVPWLALPDSRQGAAQRRFARPRAAPPPPANPRSSPLPPLRAEASRAAAVAAAAAAPRGAGMADGARSVLGGSPASSPVLSGRGHVSSSSSSFSSSSSAIPPGHSFRRVTLTKPTFCHYCTDFIWALAGYQCEVCNFMSHEKCLKNVNIPCSCIAPSLVRVPVAHCFGPPGHYKRKFCTVCRKSLESPAFRCEEFVILSLAMEMRTLNLRRHRSVVLMMCCKSM</sequence>
<dbReference type="InterPro" id="IPR002219">
    <property type="entry name" value="PKC_DAG/PE"/>
</dbReference>
<dbReference type="GO" id="GO:0046872">
    <property type="term" value="F:metal ion binding"/>
    <property type="evidence" value="ECO:0007669"/>
    <property type="project" value="UniProtKB-KW"/>
</dbReference>
<dbReference type="PROSITE" id="PS50081">
    <property type="entry name" value="ZF_DAG_PE_2"/>
    <property type="match status" value="1"/>
</dbReference>
<dbReference type="CDD" id="cd20803">
    <property type="entry name" value="C1_DGKtheta_typeV_rpt1"/>
    <property type="match status" value="1"/>
</dbReference>
<evidence type="ECO:0000256" key="3">
    <source>
        <dbReference type="SAM" id="MobiDB-lite"/>
    </source>
</evidence>
<reference evidence="5" key="1">
    <citation type="submission" date="2025-08" db="UniProtKB">
        <authorList>
            <consortium name="Ensembl"/>
        </authorList>
    </citation>
    <scope>IDENTIFICATION</scope>
</reference>
<evidence type="ECO:0000259" key="4">
    <source>
        <dbReference type="PROSITE" id="PS50081"/>
    </source>
</evidence>
<dbReference type="PRINTS" id="PR00008">
    <property type="entry name" value="DAGPEDOMAIN"/>
</dbReference>
<dbReference type="Ensembl" id="ENSPSTT00000018085.1">
    <property type="protein sequence ID" value="ENSPSTP00000017255.1"/>
    <property type="gene ID" value="ENSPSTG00000012256.1"/>
</dbReference>
<dbReference type="SUPFAM" id="SSF57889">
    <property type="entry name" value="Cysteine-rich domain"/>
    <property type="match status" value="1"/>
</dbReference>
<dbReference type="PROSITE" id="PS00479">
    <property type="entry name" value="ZF_DAG_PE_1"/>
    <property type="match status" value="1"/>
</dbReference>
<keyword evidence="2" id="KW-0862">Zinc</keyword>
<dbReference type="InterPro" id="IPR020454">
    <property type="entry name" value="DAG/PE-bd"/>
</dbReference>
<dbReference type="Gene3D" id="3.30.60.20">
    <property type="match status" value="1"/>
</dbReference>
<dbReference type="AlphaFoldDB" id="A0A8C9FPK3"/>
<feature type="region of interest" description="Disordered" evidence="3">
    <location>
        <begin position="123"/>
        <end position="150"/>
    </location>
</feature>
<dbReference type="SMART" id="SM00109">
    <property type="entry name" value="C1"/>
    <property type="match status" value="1"/>
</dbReference>
<evidence type="ECO:0000313" key="5">
    <source>
        <dbReference type="Ensembl" id="ENSPSTP00000017255.1"/>
    </source>
</evidence>
<name>A0A8C9FPK3_PAVCR</name>
<reference evidence="5" key="2">
    <citation type="submission" date="2025-09" db="UniProtKB">
        <authorList>
            <consortium name="Ensembl"/>
        </authorList>
    </citation>
    <scope>IDENTIFICATION</scope>
</reference>
<dbReference type="Proteomes" id="UP000694428">
    <property type="component" value="Unplaced"/>
</dbReference>
<evidence type="ECO:0000256" key="1">
    <source>
        <dbReference type="ARBA" id="ARBA00022723"/>
    </source>
</evidence>
<organism evidence="5 6">
    <name type="scientific">Pavo cristatus</name>
    <name type="common">Indian peafowl</name>
    <name type="synonym">Blue peafowl</name>
    <dbReference type="NCBI Taxonomy" id="9049"/>
    <lineage>
        <taxon>Eukaryota</taxon>
        <taxon>Metazoa</taxon>
        <taxon>Chordata</taxon>
        <taxon>Craniata</taxon>
        <taxon>Vertebrata</taxon>
        <taxon>Euteleostomi</taxon>
        <taxon>Archelosauria</taxon>
        <taxon>Archosauria</taxon>
        <taxon>Dinosauria</taxon>
        <taxon>Saurischia</taxon>
        <taxon>Theropoda</taxon>
        <taxon>Coelurosauria</taxon>
        <taxon>Aves</taxon>
        <taxon>Neognathae</taxon>
        <taxon>Galloanserae</taxon>
        <taxon>Galliformes</taxon>
        <taxon>Phasianidae</taxon>
        <taxon>Phasianinae</taxon>
        <taxon>Pavo</taxon>
    </lineage>
</organism>
<accession>A0A8C9FPK3</accession>
<feature type="domain" description="Phorbol-ester/DAG-type" evidence="4">
    <location>
        <begin position="211"/>
        <end position="259"/>
    </location>
</feature>
<keyword evidence="6" id="KW-1185">Reference proteome</keyword>
<evidence type="ECO:0000313" key="6">
    <source>
        <dbReference type="Proteomes" id="UP000694428"/>
    </source>
</evidence>
<feature type="compositionally biased region" description="Pro residues" evidence="3">
    <location>
        <begin position="132"/>
        <end position="147"/>
    </location>
</feature>
<protein>
    <submittedName>
        <fullName evidence="5">Diacylglycerol kinase theta</fullName>
    </submittedName>
</protein>
<keyword evidence="1" id="KW-0479">Metal-binding</keyword>
<dbReference type="Pfam" id="PF00130">
    <property type="entry name" value="C1_1"/>
    <property type="match status" value="1"/>
</dbReference>